<evidence type="ECO:0000313" key="2">
    <source>
        <dbReference type="EMBL" id="GFF15823.1"/>
    </source>
</evidence>
<dbReference type="Pfam" id="PF00650">
    <property type="entry name" value="CRAL_TRIO"/>
    <property type="match status" value="1"/>
</dbReference>
<dbReference type="Gene3D" id="3.40.525.10">
    <property type="entry name" value="CRAL-TRIO lipid binding domain"/>
    <property type="match status" value="1"/>
</dbReference>
<dbReference type="Pfam" id="PF03765">
    <property type="entry name" value="CRAL_TRIO_N"/>
    <property type="match status" value="1"/>
</dbReference>
<name>A0A5M3Z1T5_ASPTE</name>
<dbReference type="InterPro" id="IPR052432">
    <property type="entry name" value="PITP/CRAL-TRIO"/>
</dbReference>
<dbReference type="InterPro" id="IPR001251">
    <property type="entry name" value="CRAL-TRIO_dom"/>
</dbReference>
<dbReference type="OrthoDB" id="43460at2759"/>
<dbReference type="SMART" id="SM00516">
    <property type="entry name" value="SEC14"/>
    <property type="match status" value="1"/>
</dbReference>
<accession>A0A5M3Z1T5</accession>
<dbReference type="EMBL" id="BLJY01000005">
    <property type="protein sequence ID" value="GFF15823.1"/>
    <property type="molecule type" value="Genomic_DNA"/>
</dbReference>
<feature type="region of interest" description="Disordered" evidence="1">
    <location>
        <begin position="40"/>
        <end position="70"/>
    </location>
</feature>
<evidence type="ECO:0000313" key="3">
    <source>
        <dbReference type="Proteomes" id="UP000452235"/>
    </source>
</evidence>
<dbReference type="SMART" id="SM01100">
    <property type="entry name" value="CRAL_TRIO_N"/>
    <property type="match status" value="1"/>
</dbReference>
<gene>
    <name evidence="2" type="ORF">ATEIFO6365_0005001300</name>
</gene>
<protein>
    <submittedName>
        <fullName evidence="2">CRAL/TRIO domain protein</fullName>
    </submittedName>
</protein>
<comment type="caution">
    <text evidence="2">The sequence shown here is derived from an EMBL/GenBank/DDBJ whole genome shotgun (WGS) entry which is preliminary data.</text>
</comment>
<dbReference type="Proteomes" id="UP000452235">
    <property type="component" value="Unassembled WGS sequence"/>
</dbReference>
<organism evidence="2 3">
    <name type="scientific">Aspergillus terreus</name>
    <dbReference type="NCBI Taxonomy" id="33178"/>
    <lineage>
        <taxon>Eukaryota</taxon>
        <taxon>Fungi</taxon>
        <taxon>Dikarya</taxon>
        <taxon>Ascomycota</taxon>
        <taxon>Pezizomycotina</taxon>
        <taxon>Eurotiomycetes</taxon>
        <taxon>Eurotiomycetidae</taxon>
        <taxon>Eurotiales</taxon>
        <taxon>Aspergillaceae</taxon>
        <taxon>Aspergillus</taxon>
        <taxon>Aspergillus subgen. Circumdati</taxon>
    </lineage>
</organism>
<dbReference type="InterPro" id="IPR036273">
    <property type="entry name" value="CRAL/TRIO_N_dom_sf"/>
</dbReference>
<dbReference type="InterPro" id="IPR036865">
    <property type="entry name" value="CRAL-TRIO_dom_sf"/>
</dbReference>
<dbReference type="PANTHER" id="PTHR46590">
    <property type="entry name" value="PHOSPHATIDYLINOSITOL TRANSFER PROTEIN CSR1-RELATED"/>
    <property type="match status" value="1"/>
</dbReference>
<evidence type="ECO:0000256" key="1">
    <source>
        <dbReference type="SAM" id="MobiDB-lite"/>
    </source>
</evidence>
<reference evidence="2 3" key="1">
    <citation type="submission" date="2020-01" db="EMBL/GenBank/DDBJ databases">
        <title>Aspergillus terreus IFO 6365 whole genome shotgun sequence.</title>
        <authorList>
            <person name="Kanamasa S."/>
            <person name="Takahashi H."/>
        </authorList>
    </citation>
    <scope>NUCLEOTIDE SEQUENCE [LARGE SCALE GENOMIC DNA]</scope>
    <source>
        <strain evidence="2 3">IFO 6365</strain>
    </source>
</reference>
<dbReference type="AlphaFoldDB" id="A0A5M3Z1T5"/>
<dbReference type="PROSITE" id="PS50191">
    <property type="entry name" value="CRAL_TRIO"/>
    <property type="match status" value="1"/>
</dbReference>
<keyword evidence="3" id="KW-1185">Reference proteome</keyword>
<dbReference type="InterPro" id="IPR011074">
    <property type="entry name" value="CRAL/TRIO_N_dom"/>
</dbReference>
<proteinExistence type="predicted"/>
<dbReference type="SUPFAM" id="SSF52087">
    <property type="entry name" value="CRAL/TRIO domain"/>
    <property type="match status" value="1"/>
</dbReference>
<feature type="compositionally biased region" description="Polar residues" evidence="1">
    <location>
        <begin position="59"/>
        <end position="70"/>
    </location>
</feature>
<dbReference type="PANTHER" id="PTHR46590:SF2">
    <property type="entry name" value="CRAL_TRIO DOMAIN PROTEIN (AFU_ORTHOLOGUE AFUA_4G13930)-RELATED"/>
    <property type="match status" value="1"/>
</dbReference>
<dbReference type="VEuPathDB" id="FungiDB:ATEG_04944"/>
<sequence>MSPTSAPGYVGNLSADQEAKLRQLWSIILKLNEISPPGFQDVTLENQQDKPQPVHRRSSSLTKTVSNTSNSNYPSDLNDILLGLGVNSSELKTIRDCLNRTSIEEIRRSLLSTAKQDHPDALLLRFIRARKWDISKSLAMMLEALVWRVKEQHVDEKVVANSELQALKESQNKSKAQEAKAADTFLAQMRMGKCYVRGTDRAGRPIGIVKARLHNPKAQSEEVIKRYILHVIESTRLLLVPPVESVNIIFDMTGFSLSNMEYAPVKFLIDCFQANYPESLGVMLIHNAPWVFSGIWKIIKGWMDPVIVSKVDFTYTAKDLEKHIAPEQLVKELGGQDQYEYEFVEPADGENEKMADVTTRDALLAEREKIGEELLKATAEWIDAVKEKDSDKISLAKQRRDQVIENMRLNYWKLDPYVRGRGHLDRVGVIREGGKISFHPESESETEVQETKALEVEHIESTQSQTVNA</sequence>
<dbReference type="CDD" id="cd00170">
    <property type="entry name" value="SEC14"/>
    <property type="match status" value="1"/>
</dbReference>
<dbReference type="SUPFAM" id="SSF46938">
    <property type="entry name" value="CRAL/TRIO N-terminal domain"/>
    <property type="match status" value="1"/>
</dbReference>